<dbReference type="RefSeq" id="WP_079491581.1">
    <property type="nucleotide sequence ID" value="NZ_FUZT01000005.1"/>
</dbReference>
<keyword evidence="2" id="KW-1185">Reference proteome</keyword>
<dbReference type="STRING" id="36842.SAMN02194393_02171"/>
<dbReference type="EMBL" id="FUZT01000005">
    <property type="protein sequence ID" value="SKC68650.1"/>
    <property type="molecule type" value="Genomic_DNA"/>
</dbReference>
<dbReference type="Proteomes" id="UP000190285">
    <property type="component" value="Unassembled WGS sequence"/>
</dbReference>
<reference evidence="1 2" key="1">
    <citation type="submission" date="2017-02" db="EMBL/GenBank/DDBJ databases">
        <authorList>
            <person name="Peterson S.W."/>
        </authorList>
    </citation>
    <scope>NUCLEOTIDE SEQUENCE [LARGE SCALE GENOMIC DNA]</scope>
    <source>
        <strain evidence="1 2">M1</strain>
    </source>
</reference>
<protein>
    <submittedName>
        <fullName evidence="1">Uncharacterized protein</fullName>
    </submittedName>
</protein>
<sequence length="174" mass="20655">MKIVDNIILDFNFYFAGIFDDCVKKEVEFLECFLSENSQLVFMELECNLYPKLDSEITGVSEEIKKIVLENTILKTKEKLFDLYYETGEDEQFYWYAPKNKEEIIQVIEKDCDSYSCLVLKKGKELEDYDYLLDKVENLTFKDSITTTALIIHEKIENSFKIDIRPKIEKLIKY</sequence>
<organism evidence="1 2">
    <name type="scientific">Maledivibacter halophilus</name>
    <dbReference type="NCBI Taxonomy" id="36842"/>
    <lineage>
        <taxon>Bacteria</taxon>
        <taxon>Bacillati</taxon>
        <taxon>Bacillota</taxon>
        <taxon>Clostridia</taxon>
        <taxon>Peptostreptococcales</taxon>
        <taxon>Caminicellaceae</taxon>
        <taxon>Maledivibacter</taxon>
    </lineage>
</organism>
<gene>
    <name evidence="1" type="ORF">SAMN02194393_02171</name>
</gene>
<accession>A0A1T5KYC6</accession>
<dbReference type="AlphaFoldDB" id="A0A1T5KYC6"/>
<proteinExistence type="predicted"/>
<name>A0A1T5KYC6_9FIRM</name>
<dbReference type="OrthoDB" id="2876537at2"/>
<evidence type="ECO:0000313" key="2">
    <source>
        <dbReference type="Proteomes" id="UP000190285"/>
    </source>
</evidence>
<evidence type="ECO:0000313" key="1">
    <source>
        <dbReference type="EMBL" id="SKC68650.1"/>
    </source>
</evidence>